<dbReference type="SMART" id="SM00355">
    <property type="entry name" value="ZnF_C2H2"/>
    <property type="match status" value="8"/>
</dbReference>
<dbReference type="VEuPathDB" id="VectorBase:CSON009852"/>
<dbReference type="InterPro" id="IPR013087">
    <property type="entry name" value="Znf_C2H2_type"/>
</dbReference>
<dbReference type="PANTHER" id="PTHR24409:SF295">
    <property type="entry name" value="AZ2-RELATED"/>
    <property type="match status" value="1"/>
</dbReference>
<dbReference type="Pfam" id="PF00096">
    <property type="entry name" value="zf-C2H2"/>
    <property type="match status" value="2"/>
</dbReference>
<dbReference type="InterPro" id="IPR012934">
    <property type="entry name" value="Znf_AD"/>
</dbReference>
<reference evidence="10" key="2">
    <citation type="submission" date="2018-07" db="EMBL/GenBank/DDBJ databases">
        <authorList>
            <person name="Quirk P.G."/>
            <person name="Krulwich T.A."/>
        </authorList>
    </citation>
    <scope>NUCLEOTIDE SEQUENCE</scope>
</reference>
<dbReference type="SUPFAM" id="SSF57716">
    <property type="entry name" value="Glucocorticoid receptor-like (DNA-binding domain)"/>
    <property type="match status" value="1"/>
</dbReference>
<feature type="domain" description="C2H2-type" evidence="7">
    <location>
        <begin position="853"/>
        <end position="877"/>
    </location>
</feature>
<evidence type="ECO:0000256" key="4">
    <source>
        <dbReference type="ARBA" id="ARBA00022833"/>
    </source>
</evidence>
<reference evidence="9" key="1">
    <citation type="submission" date="2018-04" db="EMBL/GenBank/DDBJ databases">
        <authorList>
            <person name="Go L.Y."/>
            <person name="Mitchell J.A."/>
        </authorList>
    </citation>
    <scope>NUCLEOTIDE SEQUENCE</scope>
    <source>
        <tissue evidence="9">Whole organism</tissue>
    </source>
</reference>
<proteinExistence type="predicted"/>
<organism evidence="10">
    <name type="scientific">Culicoides sonorensis</name>
    <name type="common">Biting midge</name>
    <dbReference type="NCBI Taxonomy" id="179676"/>
    <lineage>
        <taxon>Eukaryota</taxon>
        <taxon>Metazoa</taxon>
        <taxon>Ecdysozoa</taxon>
        <taxon>Arthropoda</taxon>
        <taxon>Hexapoda</taxon>
        <taxon>Insecta</taxon>
        <taxon>Pterygota</taxon>
        <taxon>Neoptera</taxon>
        <taxon>Endopterygota</taxon>
        <taxon>Diptera</taxon>
        <taxon>Nematocera</taxon>
        <taxon>Chironomoidea</taxon>
        <taxon>Ceratopogonidae</taxon>
        <taxon>Ceratopogoninae</taxon>
        <taxon>Culicoides</taxon>
        <taxon>Monoculicoides</taxon>
    </lineage>
</organism>
<dbReference type="GO" id="GO:0005634">
    <property type="term" value="C:nucleus"/>
    <property type="evidence" value="ECO:0007669"/>
    <property type="project" value="InterPro"/>
</dbReference>
<evidence type="ECO:0000256" key="2">
    <source>
        <dbReference type="ARBA" id="ARBA00022737"/>
    </source>
</evidence>
<keyword evidence="2" id="KW-0677">Repeat</keyword>
<dbReference type="EMBL" id="UFQS01000394">
    <property type="protein sequence ID" value="SSX03590.1"/>
    <property type="molecule type" value="Genomic_DNA"/>
</dbReference>
<evidence type="ECO:0000256" key="5">
    <source>
        <dbReference type="PROSITE-ProRule" id="PRU00042"/>
    </source>
</evidence>
<dbReference type="PANTHER" id="PTHR24409">
    <property type="entry name" value="ZINC FINGER PROTEIN 142"/>
    <property type="match status" value="1"/>
</dbReference>
<feature type="binding site" evidence="6">
    <location>
        <position position="68"/>
    </location>
    <ligand>
        <name>Zn(2+)</name>
        <dbReference type="ChEBI" id="CHEBI:29105"/>
    </ligand>
</feature>
<dbReference type="Pfam" id="PF13909">
    <property type="entry name" value="zf-H2C2_5"/>
    <property type="match status" value="1"/>
</dbReference>
<accession>A0A336M132</accession>
<evidence type="ECO:0000313" key="10">
    <source>
        <dbReference type="EMBL" id="SSX23955.1"/>
    </source>
</evidence>
<feature type="binding site" evidence="6">
    <location>
        <position position="71"/>
    </location>
    <ligand>
        <name>Zn(2+)</name>
        <dbReference type="ChEBI" id="CHEBI:29105"/>
    </ligand>
</feature>
<dbReference type="EMBL" id="UFQT01000394">
    <property type="protein sequence ID" value="SSX23955.1"/>
    <property type="molecule type" value="Genomic_DNA"/>
</dbReference>
<evidence type="ECO:0000259" key="7">
    <source>
        <dbReference type="PROSITE" id="PS50157"/>
    </source>
</evidence>
<dbReference type="PROSITE" id="PS50157">
    <property type="entry name" value="ZINC_FINGER_C2H2_2"/>
    <property type="match status" value="3"/>
</dbReference>
<dbReference type="SUPFAM" id="SSF57667">
    <property type="entry name" value="beta-beta-alpha zinc fingers"/>
    <property type="match status" value="2"/>
</dbReference>
<feature type="binding site" evidence="6">
    <location>
        <position position="20"/>
    </location>
    <ligand>
        <name>Zn(2+)</name>
        <dbReference type="ChEBI" id="CHEBI:29105"/>
    </ligand>
</feature>
<dbReference type="SMART" id="SM00868">
    <property type="entry name" value="zf-AD"/>
    <property type="match status" value="1"/>
</dbReference>
<feature type="domain" description="C2H2-type" evidence="7">
    <location>
        <begin position="915"/>
        <end position="942"/>
    </location>
</feature>
<dbReference type="AlphaFoldDB" id="A0A336M132"/>
<gene>
    <name evidence="10" type="primary">CSON009852</name>
</gene>
<evidence type="ECO:0000313" key="9">
    <source>
        <dbReference type="EMBL" id="SSX03590.1"/>
    </source>
</evidence>
<name>A0A336M132_CULSO</name>
<keyword evidence="1 6" id="KW-0479">Metal-binding</keyword>
<evidence type="ECO:0000256" key="3">
    <source>
        <dbReference type="ARBA" id="ARBA00022771"/>
    </source>
</evidence>
<feature type="domain" description="ZAD" evidence="8">
    <location>
        <begin position="18"/>
        <end position="95"/>
    </location>
</feature>
<sequence>MSESDDSSFSKMDVKDIKNCRACSLSGGIFEAGNVSINEVGYGNLTFQEMFERSIGYQIMPNEPQYFCQNCAQNLIQWYEFREVCNETQIFFSKSSYKIYNETIWFDADAQKSQINVKLEDDTDIKVNNYSVSSAAALNDYDLTKTMTFKVCLKNYPLSHGTSIGHITVKWTNQSEFYKQIWDSVKGQLRRKIIFVDNGLRPVWHENVPSESDLNDFVQVGDPIGKKSFSLNTICETSKKHLKKWETNYPSLYIYPYSNNVSSKPLWSIAEAALLKNDQSMAEELIKIEFEKLKLLQSINDLKVNKLSKQRKTPKPQKLVAPPEVLEIKDCSMPENTSNYKYAIIFEAFNRKFKTQELKNRFIGNFTIGANHLAEFKHNLWKILTPIIDREIVFDLNETPMWSTKEHPTVDEIEKFVEFSDRRGKRRYELKHITEMVLETWNDTKDNIISMNIYPYASTKASWLKAKKLFDPPAVDSENMEPQSQSVNEPSFDLDISSLVNKLKKVHKHLFPLATDRAWKMWAHYINSYAEIFHERLLNEKPPTQLLPFFEKNLEIVANPWWTKSCPPLISFSAFIRLKEGVKLQQSFLLGECEFMGDTIEEIKHSIWEKVRPYLFREIIFEDGIPKWSSKVTPTEEDLDKFVYINIIGHEISEEDSLIKEKPPTKLSHLFGSVDIQNDMTNRLEMLRKSNDKSDGEEEEKDPDPNVHAFDVDEVLQLTEEEKKNQNSIMKKCPFAGCTVMLVIIKLKKHMFICRFNPHVTGRYKCRYDGCSKTFKYKYRIKNHLLLCRFNPNRVQAPLRQCPYCPVITTSLNAHIYHHHSGGQYICDICGAVKSSKGYLKRHIIYAHQSVEFKCSDCSVVFKTAKSLKNHMLRGHSDIPLELKYKCNECSYKTYSEANFNRHIKYKHDPNGKTIICPDCGKAFGKPSEMKIHSLTHNQDKKFTCDVCSHVCTTAIALKCHKTLHEEWKYECPVCGLKRRSTYEVRMHCGRKHPDYKLPPKGTIMKLTSRLHGRRHYIYSDDEESK</sequence>
<keyword evidence="3 5" id="KW-0863">Zinc-finger</keyword>
<dbReference type="Pfam" id="PF07776">
    <property type="entry name" value="zf-AD"/>
    <property type="match status" value="1"/>
</dbReference>
<dbReference type="GO" id="GO:0008270">
    <property type="term" value="F:zinc ion binding"/>
    <property type="evidence" value="ECO:0007669"/>
    <property type="project" value="UniProtKB-UniRule"/>
</dbReference>
<evidence type="ECO:0000256" key="6">
    <source>
        <dbReference type="PROSITE-ProRule" id="PRU01263"/>
    </source>
</evidence>
<protein>
    <submittedName>
        <fullName evidence="10">CSON009852 protein</fullName>
    </submittedName>
</protein>
<dbReference type="Gene3D" id="3.30.160.60">
    <property type="entry name" value="Classic Zinc Finger"/>
    <property type="match status" value="3"/>
</dbReference>
<dbReference type="PROSITE" id="PS00028">
    <property type="entry name" value="ZINC_FINGER_C2H2_1"/>
    <property type="match status" value="3"/>
</dbReference>
<dbReference type="InterPro" id="IPR036236">
    <property type="entry name" value="Znf_C2H2_sf"/>
</dbReference>
<feature type="domain" description="C2H2-type" evidence="7">
    <location>
        <begin position="885"/>
        <end position="913"/>
    </location>
</feature>
<keyword evidence="4 6" id="KW-0862">Zinc</keyword>
<evidence type="ECO:0000256" key="1">
    <source>
        <dbReference type="ARBA" id="ARBA00022723"/>
    </source>
</evidence>
<feature type="binding site" evidence="6">
    <location>
        <position position="23"/>
    </location>
    <ligand>
        <name>Zn(2+)</name>
        <dbReference type="ChEBI" id="CHEBI:29105"/>
    </ligand>
</feature>
<dbReference type="PROSITE" id="PS51915">
    <property type="entry name" value="ZAD"/>
    <property type="match status" value="1"/>
</dbReference>
<evidence type="ECO:0000259" key="8">
    <source>
        <dbReference type="PROSITE" id="PS51915"/>
    </source>
</evidence>
<dbReference type="GO" id="GO:0000981">
    <property type="term" value="F:DNA-binding transcription factor activity, RNA polymerase II-specific"/>
    <property type="evidence" value="ECO:0007669"/>
    <property type="project" value="TreeGrafter"/>
</dbReference>
<dbReference type="GO" id="GO:0000977">
    <property type="term" value="F:RNA polymerase II transcription regulatory region sequence-specific DNA binding"/>
    <property type="evidence" value="ECO:0007669"/>
    <property type="project" value="TreeGrafter"/>
</dbReference>